<accession>A0A1D9QDY4</accession>
<dbReference type="RefSeq" id="XP_001590725.1">
    <property type="nucleotide sequence ID" value="XM_001590675.1"/>
</dbReference>
<protein>
    <submittedName>
        <fullName evidence="2">Uncharacterized protein</fullName>
    </submittedName>
</protein>
<gene>
    <name evidence="2" type="ORF">sscle_10g077420</name>
</gene>
<organism evidence="2 3">
    <name type="scientific">Sclerotinia sclerotiorum (strain ATCC 18683 / 1980 / Ss-1)</name>
    <name type="common">White mold</name>
    <name type="synonym">Whetzelinia sclerotiorum</name>
    <dbReference type="NCBI Taxonomy" id="665079"/>
    <lineage>
        <taxon>Eukaryota</taxon>
        <taxon>Fungi</taxon>
        <taxon>Dikarya</taxon>
        <taxon>Ascomycota</taxon>
        <taxon>Pezizomycotina</taxon>
        <taxon>Leotiomycetes</taxon>
        <taxon>Helotiales</taxon>
        <taxon>Sclerotiniaceae</taxon>
        <taxon>Sclerotinia</taxon>
    </lineage>
</organism>
<evidence type="ECO:0000313" key="3">
    <source>
        <dbReference type="Proteomes" id="UP000177798"/>
    </source>
</evidence>
<feature type="transmembrane region" description="Helical" evidence="1">
    <location>
        <begin position="68"/>
        <end position="86"/>
    </location>
</feature>
<dbReference type="OMA" id="MACLWIM"/>
<evidence type="ECO:0000256" key="1">
    <source>
        <dbReference type="SAM" id="Phobius"/>
    </source>
</evidence>
<dbReference type="Proteomes" id="UP000177798">
    <property type="component" value="Chromosome 10"/>
</dbReference>
<keyword evidence="1" id="KW-0472">Membrane</keyword>
<keyword evidence="1" id="KW-1133">Transmembrane helix</keyword>
<proteinExistence type="predicted"/>
<dbReference type="EMBL" id="CP017823">
    <property type="protein sequence ID" value="APA12972.1"/>
    <property type="molecule type" value="Genomic_DNA"/>
</dbReference>
<dbReference type="KEGG" id="ssl:SS1G_08465"/>
<dbReference type="VEuPathDB" id="FungiDB:sscle_10g077420"/>
<sequence length="178" mass="19580">MAGFLSTLRGGCKALFRSFTSTLSTVKKWFQHEITPIIQEIASFVHHLYHNYVRSFASQAFQFASDHLGIAIGLFCITVMACLWIMTTPSLYTLGFTILVSLAALAQSIIGMVPAGSIFAIFQSAGMADTGLFTLNGITVGIAALILLAVVVRLIILQRMEREKRKEGESEKERNKAF</sequence>
<reference evidence="3" key="1">
    <citation type="journal article" date="2017" name="Genome Biol. Evol.">
        <title>The complete genome sequence of the phytopathogenic fungus Sclerotinia sclerotiorum reveals insights into the genome architecture of broad host range pathogens.</title>
        <authorList>
            <person name="Derbyshire M."/>
            <person name="Denton-Giles M."/>
            <person name="Hegedus D."/>
            <person name="Seifbarghy S."/>
            <person name="Rollins J."/>
            <person name="van Kan J."/>
            <person name="Seidl M.F."/>
            <person name="Faino L."/>
            <person name="Mbengue M."/>
            <person name="Navaud O."/>
            <person name="Raffaele S."/>
            <person name="Hammond-Kosack K."/>
            <person name="Heard S."/>
            <person name="Oliver R."/>
        </authorList>
    </citation>
    <scope>NUCLEOTIDE SEQUENCE [LARGE SCALE GENOMIC DNA]</scope>
    <source>
        <strain evidence="3">ATCC 18683 / 1980 / Ss-1</strain>
    </source>
</reference>
<dbReference type="Gene3D" id="6.10.110.10">
    <property type="match status" value="1"/>
</dbReference>
<dbReference type="OrthoDB" id="440424at2759"/>
<dbReference type="AlphaFoldDB" id="A0A1D9QDY4"/>
<dbReference type="InterPro" id="IPR038213">
    <property type="entry name" value="IFI6/IFI27-like_sf"/>
</dbReference>
<evidence type="ECO:0000313" key="2">
    <source>
        <dbReference type="EMBL" id="APA12972.1"/>
    </source>
</evidence>
<feature type="transmembrane region" description="Helical" evidence="1">
    <location>
        <begin position="98"/>
        <end position="122"/>
    </location>
</feature>
<feature type="transmembrane region" description="Helical" evidence="1">
    <location>
        <begin position="134"/>
        <end position="156"/>
    </location>
</feature>
<keyword evidence="1" id="KW-0812">Transmembrane</keyword>
<name>A0A1D9QDY4_SCLS1</name>